<organism evidence="2 3">
    <name type="scientific">Tieghemostelium lacteum</name>
    <name type="common">Slime mold</name>
    <name type="synonym">Dictyostelium lacteum</name>
    <dbReference type="NCBI Taxonomy" id="361077"/>
    <lineage>
        <taxon>Eukaryota</taxon>
        <taxon>Amoebozoa</taxon>
        <taxon>Evosea</taxon>
        <taxon>Eumycetozoa</taxon>
        <taxon>Dictyostelia</taxon>
        <taxon>Dictyosteliales</taxon>
        <taxon>Raperosteliaceae</taxon>
        <taxon>Tieghemostelium</taxon>
    </lineage>
</organism>
<gene>
    <name evidence="2" type="ORF">DLAC_09158</name>
</gene>
<dbReference type="FunCoup" id="A0A151Z9D5">
    <property type="interactions" value="77"/>
</dbReference>
<feature type="compositionally biased region" description="Basic and acidic residues" evidence="1">
    <location>
        <begin position="307"/>
        <end position="317"/>
    </location>
</feature>
<reference evidence="2 3" key="1">
    <citation type="submission" date="2015-12" db="EMBL/GenBank/DDBJ databases">
        <title>Dictyostelia acquired genes for synthesis and detection of signals that induce cell-type specialization by lateral gene transfer from prokaryotes.</title>
        <authorList>
            <person name="Gloeckner G."/>
            <person name="Schaap P."/>
        </authorList>
    </citation>
    <scope>NUCLEOTIDE SEQUENCE [LARGE SCALE GENOMIC DNA]</scope>
    <source>
        <strain evidence="2 3">TK</strain>
    </source>
</reference>
<dbReference type="EMBL" id="LODT01000037">
    <property type="protein sequence ID" value="KYQ90533.1"/>
    <property type="molecule type" value="Genomic_DNA"/>
</dbReference>
<evidence type="ECO:0000313" key="3">
    <source>
        <dbReference type="Proteomes" id="UP000076078"/>
    </source>
</evidence>
<dbReference type="OrthoDB" id="14981at2759"/>
<feature type="region of interest" description="Disordered" evidence="1">
    <location>
        <begin position="297"/>
        <end position="317"/>
    </location>
</feature>
<evidence type="ECO:0000256" key="1">
    <source>
        <dbReference type="SAM" id="MobiDB-lite"/>
    </source>
</evidence>
<keyword evidence="3" id="KW-1185">Reference proteome</keyword>
<sequence>MHGALVPDDIDYINDTPTVQEYKKLKRVMKIMVKFYEGGSATKLQQAEYFEAELKKVQTDESMIKEQLDVLKTFPIHPKRREYEEELQEELEKLLIMKKKFTTKADEYRKLYVWSNGIVEVTQWLENGLDDYCVNHLKMDINGLKVEPQEKLSKERYAAFKEGLDEITYNLQESQDFFCASLDGRLRQYHQMEKDIVQSQLNVLKKYSEEVPRQQHVSYELQQDLEYVEKNMTEDPSAIAKRKRMLEMHTDFFKVLRWYREKMKALGDEYGIQDQDKRSEEEKIKSAMSTQVEFMSNLTPENTPELQELKKLHLNHD</sequence>
<name>A0A151Z9D5_TIELA</name>
<accession>A0A151Z9D5</accession>
<comment type="caution">
    <text evidence="2">The sequence shown here is derived from an EMBL/GenBank/DDBJ whole genome shotgun (WGS) entry which is preliminary data.</text>
</comment>
<proteinExistence type="predicted"/>
<dbReference type="InParanoid" id="A0A151Z9D5"/>
<dbReference type="AlphaFoldDB" id="A0A151Z9D5"/>
<dbReference type="Proteomes" id="UP000076078">
    <property type="component" value="Unassembled WGS sequence"/>
</dbReference>
<evidence type="ECO:0000313" key="2">
    <source>
        <dbReference type="EMBL" id="KYQ90533.1"/>
    </source>
</evidence>
<dbReference type="OMA" id="DDYCVNH"/>
<protein>
    <submittedName>
        <fullName evidence="2">Uncharacterized protein</fullName>
    </submittedName>
</protein>